<name>A0A4Z0D202_9FIRM</name>
<dbReference type="InterPro" id="IPR008007">
    <property type="entry name" value="Peptidase_M42"/>
</dbReference>
<dbReference type="PANTHER" id="PTHR32481:SF5">
    <property type="entry name" value="ENDOGLUCANASE"/>
    <property type="match status" value="1"/>
</dbReference>
<feature type="binding site" evidence="8">
    <location>
        <position position="171"/>
    </location>
    <ligand>
        <name>Zn(2+)</name>
        <dbReference type="ChEBI" id="CHEBI:29105"/>
        <label>2</label>
    </ligand>
</feature>
<reference evidence="9 10" key="1">
    <citation type="submission" date="2019-03" db="EMBL/GenBank/DDBJ databases">
        <title>Draft genome sequence data and analysis of a Fermenting Bacterium, Soehngenia longevitae strain 1933PT, isolated from petroleum reservoir in Azerbaijan.</title>
        <authorList>
            <person name="Grouzdev D.S."/>
            <person name="Bidzhieva S.K."/>
            <person name="Sokolova D.S."/>
            <person name="Tourova T.P."/>
            <person name="Poltaraus A.B."/>
            <person name="Nazina T.N."/>
        </authorList>
    </citation>
    <scope>NUCLEOTIDE SEQUENCE [LARGE SCALE GENOMIC DNA]</scope>
    <source>
        <strain evidence="9 10">1933P</strain>
    </source>
</reference>
<dbReference type="Proteomes" id="UP000298381">
    <property type="component" value="Unassembled WGS sequence"/>
</dbReference>
<feature type="binding site" evidence="8">
    <location>
        <position position="311"/>
    </location>
    <ligand>
        <name>Zn(2+)</name>
        <dbReference type="ChEBI" id="CHEBI:29105"/>
        <label>2</label>
    </ligand>
</feature>
<evidence type="ECO:0000256" key="7">
    <source>
        <dbReference type="PIRSR" id="PIRSR001123-1"/>
    </source>
</evidence>
<dbReference type="GO" id="GO:0046872">
    <property type="term" value="F:metal ion binding"/>
    <property type="evidence" value="ECO:0007669"/>
    <property type="project" value="UniProtKB-UniRule"/>
</dbReference>
<evidence type="ECO:0000256" key="2">
    <source>
        <dbReference type="ARBA" id="ARBA00022438"/>
    </source>
</evidence>
<evidence type="ECO:0000256" key="3">
    <source>
        <dbReference type="ARBA" id="ARBA00022670"/>
    </source>
</evidence>
<dbReference type="PANTHER" id="PTHR32481">
    <property type="entry name" value="AMINOPEPTIDASE"/>
    <property type="match status" value="1"/>
</dbReference>
<protein>
    <submittedName>
        <fullName evidence="9">M42 family peptidase</fullName>
    </submittedName>
</protein>
<comment type="cofactor">
    <cofactor evidence="8">
        <name>a divalent metal cation</name>
        <dbReference type="ChEBI" id="CHEBI:60240"/>
    </cofactor>
    <text evidence="8">Binds 2 divalent metal cations per subunit.</text>
</comment>
<dbReference type="AlphaFoldDB" id="A0A4Z0D202"/>
<proteinExistence type="inferred from homology"/>
<dbReference type="CDD" id="cd05656">
    <property type="entry name" value="M42_Frv"/>
    <property type="match status" value="1"/>
</dbReference>
<evidence type="ECO:0000256" key="6">
    <source>
        <dbReference type="PIRNR" id="PIRNR001123"/>
    </source>
</evidence>
<dbReference type="SUPFAM" id="SSF101821">
    <property type="entry name" value="Aminopeptidase/glucanase lid domain"/>
    <property type="match status" value="1"/>
</dbReference>
<comment type="caution">
    <text evidence="9">The sequence shown here is derived from an EMBL/GenBank/DDBJ whole genome shotgun (WGS) entry which is preliminary data.</text>
</comment>
<dbReference type="OrthoDB" id="9772053at2"/>
<accession>A0A4Z0D202</accession>
<feature type="binding site" evidence="8">
    <location>
        <position position="223"/>
    </location>
    <ligand>
        <name>Zn(2+)</name>
        <dbReference type="ChEBI" id="CHEBI:29105"/>
        <label>1</label>
    </ligand>
</feature>
<comment type="similarity">
    <text evidence="1 6">Belongs to the peptidase M42 family.</text>
</comment>
<keyword evidence="2" id="KW-0031">Aminopeptidase</keyword>
<feature type="binding site" evidence="8">
    <location>
        <position position="171"/>
    </location>
    <ligand>
        <name>Zn(2+)</name>
        <dbReference type="ChEBI" id="CHEBI:29105"/>
        <label>1</label>
    </ligand>
</feature>
<dbReference type="EMBL" id="SRIB01000009">
    <property type="protein sequence ID" value="TFZ39781.1"/>
    <property type="molecule type" value="Genomic_DNA"/>
</dbReference>
<dbReference type="Gene3D" id="3.40.630.10">
    <property type="entry name" value="Zn peptidases"/>
    <property type="match status" value="1"/>
</dbReference>
<organism evidence="9 10">
    <name type="scientific">Soehngenia longivitae</name>
    <dbReference type="NCBI Taxonomy" id="2562294"/>
    <lineage>
        <taxon>Bacteria</taxon>
        <taxon>Bacillati</taxon>
        <taxon>Bacillota</taxon>
        <taxon>Tissierellia</taxon>
        <taxon>Tissierellales</taxon>
        <taxon>Tissierellaceae</taxon>
        <taxon>Soehngenia</taxon>
    </lineage>
</organism>
<dbReference type="GO" id="GO:0004177">
    <property type="term" value="F:aminopeptidase activity"/>
    <property type="evidence" value="ECO:0007669"/>
    <property type="project" value="UniProtKB-UniRule"/>
</dbReference>
<dbReference type="InterPro" id="IPR051464">
    <property type="entry name" value="Peptidase_M42_aminopept"/>
</dbReference>
<dbReference type="InterPro" id="IPR023367">
    <property type="entry name" value="Peptidase_M42_dom2"/>
</dbReference>
<evidence type="ECO:0000256" key="8">
    <source>
        <dbReference type="PIRSR" id="PIRSR001123-2"/>
    </source>
</evidence>
<sequence>MLLEILTQANGVSGNEKEVRDIIFKEVKQYADEIKIDKIGNLIVHKKGIKESKNKVLFAAHMDEVGLIVTDIDELGFVKFTTVGGIDKRVLVSKTVIIGKNKVPGVIGAKPIHLQKNNERDNTIPLENLYIDIGADNKSEAEQLIEIGDYIAFNTKYEEFGDGNIKAKALDDRVGCSILIDLIKDENIEYDFYAVFTVMEEVGLVGAGPAAYSINPDISVILEGTVCYEMPELDSHLVPTKLGHGPVISLVDRHSLYDYELREIAVNTAMKNNIPYQYRKTSSGGNDAGEIQVSRSGSKTLAISLATRYIHSTSSIINKDDYYNTVLLIKHLVPILCEGEKNDRF</sequence>
<dbReference type="RefSeq" id="WP_135271333.1">
    <property type="nucleotide sequence ID" value="NZ_SRIB01000009.1"/>
</dbReference>
<dbReference type="GO" id="GO:0006508">
    <property type="term" value="P:proteolysis"/>
    <property type="evidence" value="ECO:0007669"/>
    <property type="project" value="UniProtKB-KW"/>
</dbReference>
<gene>
    <name evidence="9" type="ORF">E4100_07035</name>
</gene>
<feature type="binding site" evidence="8">
    <location>
        <position position="61"/>
    </location>
    <ligand>
        <name>Zn(2+)</name>
        <dbReference type="ChEBI" id="CHEBI:29105"/>
        <label>1</label>
    </ligand>
</feature>
<dbReference type="SUPFAM" id="SSF53187">
    <property type="entry name" value="Zn-dependent exopeptidases"/>
    <property type="match status" value="1"/>
</dbReference>
<keyword evidence="3" id="KW-0645">Protease</keyword>
<evidence type="ECO:0000313" key="9">
    <source>
        <dbReference type="EMBL" id="TFZ39781.1"/>
    </source>
</evidence>
<feature type="active site" description="Proton acceptor" evidence="7">
    <location>
        <position position="200"/>
    </location>
</feature>
<evidence type="ECO:0000256" key="5">
    <source>
        <dbReference type="ARBA" id="ARBA00022801"/>
    </source>
</evidence>
<keyword evidence="4 8" id="KW-0479">Metal-binding</keyword>
<feature type="binding site" evidence="8">
    <location>
        <position position="201"/>
    </location>
    <ligand>
        <name>Zn(2+)</name>
        <dbReference type="ChEBI" id="CHEBI:29105"/>
        <label>2</label>
    </ligand>
</feature>
<dbReference type="Pfam" id="PF05343">
    <property type="entry name" value="Peptidase_M42"/>
    <property type="match status" value="1"/>
</dbReference>
<evidence type="ECO:0000256" key="4">
    <source>
        <dbReference type="ARBA" id="ARBA00022723"/>
    </source>
</evidence>
<dbReference type="PIRSF" id="PIRSF001123">
    <property type="entry name" value="PepA_GA"/>
    <property type="match status" value="1"/>
</dbReference>
<keyword evidence="10" id="KW-1185">Reference proteome</keyword>
<dbReference type="Gene3D" id="2.40.30.40">
    <property type="entry name" value="Peptidase M42, domain 2"/>
    <property type="match status" value="1"/>
</dbReference>
<keyword evidence="5" id="KW-0378">Hydrolase</keyword>
<evidence type="ECO:0000313" key="10">
    <source>
        <dbReference type="Proteomes" id="UP000298381"/>
    </source>
</evidence>
<evidence type="ECO:0000256" key="1">
    <source>
        <dbReference type="ARBA" id="ARBA00006272"/>
    </source>
</evidence>